<keyword evidence="2" id="KW-1185">Reference proteome</keyword>
<dbReference type="Proteomes" id="UP000663090">
    <property type="component" value="Chromosome"/>
</dbReference>
<proteinExistence type="predicted"/>
<evidence type="ECO:0000313" key="1">
    <source>
        <dbReference type="EMBL" id="QSQ17492.1"/>
    </source>
</evidence>
<accession>A0ABX7NF80</accession>
<dbReference type="EMBL" id="CP071091">
    <property type="protein sequence ID" value="QSQ17492.1"/>
    <property type="molecule type" value="Genomic_DNA"/>
</dbReference>
<evidence type="ECO:0008006" key="3">
    <source>
        <dbReference type="Google" id="ProtNLM"/>
    </source>
</evidence>
<name>A0ABX7NF80_9BACT</name>
<protein>
    <recommendedName>
        <fullName evidence="3">Late embryogenesis abundant protein</fullName>
    </recommendedName>
</protein>
<gene>
    <name evidence="1" type="ORF">JY572_16255</name>
</gene>
<sequence length="504" mass="50476">MGLLPKLKLPEIKLPKISLPNPVDVVEKAVDKGVDVAKKGVEVAKDGFDAAKDVGKAAIDLTGKGIQAQVDLLQAGVDTAKSAVKQGGKFLLGAAEVAIDAQKKTLDLVTDTVADGGKAAFDALKFAAKEGLKLGDKLQNKVHDAALSGIDKGLGLDQKIKDLGPGDSMKLSGKVGLALELDVDLKGEVGVRREKDGSYVVSAEAGAGVGLGAGANAHVTAGGKVEYKFKTAEDAKKGALIVAGGAASATSPLLAPALAPRPDELAFLQKNLSSIELKGGVDASVDASFGVEGGVAGLKAGASASAAGTASYKLEFENGQPKNLVRTTAVELSGKAGVTASLFKNLGAGDDAVKGFSGIEGEVTGKLTVESKIPLDAAKVGDMAAFLASPTTAAFAGPAQTALKGELTGDAGPVGIKGDFEVGGLSGEEAKSVLGKLVKGDFGNAFDGVSVQAKGSWGTFKDKDLNLGVDLKTGGLGVEVSAKGNQRDYTEQGQFGGGGIKAAA</sequence>
<organism evidence="1 2">
    <name type="scientific">Myxococcus landrumensis</name>
    <dbReference type="NCBI Taxonomy" id="2813577"/>
    <lineage>
        <taxon>Bacteria</taxon>
        <taxon>Pseudomonadati</taxon>
        <taxon>Myxococcota</taxon>
        <taxon>Myxococcia</taxon>
        <taxon>Myxococcales</taxon>
        <taxon>Cystobacterineae</taxon>
        <taxon>Myxococcaceae</taxon>
        <taxon>Myxococcus</taxon>
    </lineage>
</organism>
<reference evidence="1 2" key="1">
    <citation type="submission" date="2021-02" db="EMBL/GenBank/DDBJ databases">
        <title>De Novo genome assembly of isolated myxobacteria.</title>
        <authorList>
            <person name="Stevens D.C."/>
        </authorList>
    </citation>
    <scope>NUCLEOTIDE SEQUENCE [LARGE SCALE GENOMIC DNA]</scope>
    <source>
        <strain evidence="1 2">SCHIC003</strain>
    </source>
</reference>
<evidence type="ECO:0000313" key="2">
    <source>
        <dbReference type="Proteomes" id="UP000663090"/>
    </source>
</evidence>
<dbReference type="RefSeq" id="WP_206719111.1">
    <property type="nucleotide sequence ID" value="NZ_CP071091.1"/>
</dbReference>